<feature type="domain" description="N-acetyltransferase" evidence="3">
    <location>
        <begin position="49"/>
        <end position="197"/>
    </location>
</feature>
<dbReference type="EMBL" id="JACIEJ010000003">
    <property type="protein sequence ID" value="MBB3985084.1"/>
    <property type="molecule type" value="Genomic_DNA"/>
</dbReference>
<keyword evidence="5" id="KW-1185">Reference proteome</keyword>
<protein>
    <submittedName>
        <fullName evidence="4">RimJ/RimL family protein N-acetyltransferase</fullName>
    </submittedName>
</protein>
<gene>
    <name evidence="4" type="ORF">GGQ68_001413</name>
</gene>
<dbReference type="AlphaFoldDB" id="A0A7W6GTD1"/>
<dbReference type="PROSITE" id="PS51186">
    <property type="entry name" value="GNAT"/>
    <property type="match status" value="1"/>
</dbReference>
<dbReference type="Gene3D" id="3.40.630.30">
    <property type="match status" value="1"/>
</dbReference>
<keyword evidence="2" id="KW-0012">Acyltransferase</keyword>
<dbReference type="Pfam" id="PF00583">
    <property type="entry name" value="Acetyltransf_1"/>
    <property type="match status" value="1"/>
</dbReference>
<dbReference type="InterPro" id="IPR016181">
    <property type="entry name" value="Acyl_CoA_acyltransferase"/>
</dbReference>
<dbReference type="PANTHER" id="PTHR43877">
    <property type="entry name" value="AMINOALKYLPHOSPHONATE N-ACETYLTRANSFERASE-RELATED-RELATED"/>
    <property type="match status" value="1"/>
</dbReference>
<reference evidence="4 5" key="1">
    <citation type="submission" date="2020-08" db="EMBL/GenBank/DDBJ databases">
        <title>Genomic Encyclopedia of Type Strains, Phase IV (KMG-IV): sequencing the most valuable type-strain genomes for metagenomic binning, comparative biology and taxonomic classification.</title>
        <authorList>
            <person name="Goeker M."/>
        </authorList>
    </citation>
    <scope>NUCLEOTIDE SEQUENCE [LARGE SCALE GENOMIC DNA]</scope>
    <source>
        <strain evidence="4 5">DSM 102235</strain>
    </source>
</reference>
<name>A0A7W6GTD1_9RHOB</name>
<organism evidence="4 5">
    <name type="scientific">Sagittula marina</name>
    <dbReference type="NCBI Taxonomy" id="943940"/>
    <lineage>
        <taxon>Bacteria</taxon>
        <taxon>Pseudomonadati</taxon>
        <taxon>Pseudomonadota</taxon>
        <taxon>Alphaproteobacteria</taxon>
        <taxon>Rhodobacterales</taxon>
        <taxon>Roseobacteraceae</taxon>
        <taxon>Sagittula</taxon>
    </lineage>
</organism>
<dbReference type="InterPro" id="IPR050832">
    <property type="entry name" value="Bact_Acetyltransf"/>
</dbReference>
<dbReference type="PANTHER" id="PTHR43877:SF2">
    <property type="entry name" value="AMINOALKYLPHOSPHONATE N-ACETYLTRANSFERASE-RELATED"/>
    <property type="match status" value="1"/>
</dbReference>
<dbReference type="CDD" id="cd04301">
    <property type="entry name" value="NAT_SF"/>
    <property type="match status" value="1"/>
</dbReference>
<accession>A0A7W6GTD1</accession>
<evidence type="ECO:0000256" key="1">
    <source>
        <dbReference type="ARBA" id="ARBA00022679"/>
    </source>
</evidence>
<comment type="caution">
    <text evidence="4">The sequence shown here is derived from an EMBL/GenBank/DDBJ whole genome shotgun (WGS) entry which is preliminary data.</text>
</comment>
<evidence type="ECO:0000256" key="2">
    <source>
        <dbReference type="ARBA" id="ARBA00023315"/>
    </source>
</evidence>
<sequence>MSTTTIGPDSEVSGFSPILDGWVAWLPDAVVGRAQNALTAPKEAQMTELTLRRNRARDLTPLIELLSDPDDLLLVNPSAGHPFDPREWQEKWLQELDDESFYLLDGQGREVGFFALRVGVGPEVRHLTYVFVAEEWRGGTGHLMVQWVEEAARDLGALTVTLKCELDNPAALRIYEAAGYEELSRRGGMASMRKDLDSAA</sequence>
<proteinExistence type="predicted"/>
<keyword evidence="1 4" id="KW-0808">Transferase</keyword>
<evidence type="ECO:0000259" key="3">
    <source>
        <dbReference type="PROSITE" id="PS51186"/>
    </source>
</evidence>
<dbReference type="GO" id="GO:0016747">
    <property type="term" value="F:acyltransferase activity, transferring groups other than amino-acyl groups"/>
    <property type="evidence" value="ECO:0007669"/>
    <property type="project" value="InterPro"/>
</dbReference>
<evidence type="ECO:0000313" key="4">
    <source>
        <dbReference type="EMBL" id="MBB3985084.1"/>
    </source>
</evidence>
<evidence type="ECO:0000313" key="5">
    <source>
        <dbReference type="Proteomes" id="UP000541426"/>
    </source>
</evidence>
<dbReference type="SUPFAM" id="SSF55729">
    <property type="entry name" value="Acyl-CoA N-acyltransferases (Nat)"/>
    <property type="match status" value="1"/>
</dbReference>
<dbReference type="InterPro" id="IPR000182">
    <property type="entry name" value="GNAT_dom"/>
</dbReference>
<dbReference type="Proteomes" id="UP000541426">
    <property type="component" value="Unassembled WGS sequence"/>
</dbReference>